<dbReference type="Pfam" id="PF00313">
    <property type="entry name" value="CSD"/>
    <property type="match status" value="2"/>
</dbReference>
<dbReference type="GO" id="GO:0003676">
    <property type="term" value="F:nucleic acid binding"/>
    <property type="evidence" value="ECO:0007669"/>
    <property type="project" value="InterPro"/>
</dbReference>
<gene>
    <name evidence="3 4" type="ORF">Bm4155</name>
    <name evidence="3" type="ORF">BM_Bm4155</name>
</gene>
<dbReference type="PANTHER" id="PTHR11544">
    <property type="entry name" value="COLD SHOCK DOMAIN CONTAINING PROTEINS"/>
    <property type="match status" value="1"/>
</dbReference>
<dbReference type="Gene3D" id="2.40.50.140">
    <property type="entry name" value="Nucleic acid-binding proteins"/>
    <property type="match status" value="2"/>
</dbReference>
<feature type="region of interest" description="Disordered" evidence="1">
    <location>
        <begin position="174"/>
        <end position="199"/>
    </location>
</feature>
<feature type="compositionally biased region" description="Basic and acidic residues" evidence="1">
    <location>
        <begin position="319"/>
        <end position="328"/>
    </location>
</feature>
<reference evidence="3" key="2">
    <citation type="submission" date="2012-12" db="EMBL/GenBank/DDBJ databases">
        <authorList>
            <person name="Gao Y.W."/>
            <person name="Fan S.T."/>
            <person name="Sun H.T."/>
            <person name="Wang Z."/>
            <person name="Gao X.L."/>
            <person name="Li Y.G."/>
            <person name="Wang T.C."/>
            <person name="Zhang K."/>
            <person name="Xu W.W."/>
            <person name="Yu Z.J."/>
            <person name="Xia X.Z."/>
        </authorList>
    </citation>
    <scope>NUCLEOTIDE SEQUENCE</scope>
    <source>
        <strain evidence="3">FR3</strain>
    </source>
</reference>
<dbReference type="OMA" id="YHNFQFY"/>
<dbReference type="SMART" id="SM00357">
    <property type="entry name" value="CSP"/>
    <property type="match status" value="2"/>
</dbReference>
<dbReference type="FunFam" id="2.40.50.140:FF:000274">
    <property type="entry name" value="Mitochondrial RNA binding protein"/>
    <property type="match status" value="2"/>
</dbReference>
<dbReference type="InterPro" id="IPR012340">
    <property type="entry name" value="NA-bd_OB-fold"/>
</dbReference>
<reference evidence="3" key="1">
    <citation type="journal article" date="2007" name="Science">
        <title>Draft genome of the filarial nematode parasite Brugia malayi.</title>
        <authorList>
            <person name="Ghedin E."/>
            <person name="Wang S."/>
            <person name="Spiro D."/>
            <person name="Caler E."/>
            <person name="Zhao Q."/>
            <person name="Crabtree J."/>
            <person name="Allen J.E."/>
            <person name="Delcher A.L."/>
            <person name="Guiliano D.B."/>
            <person name="Miranda-Saavedra D."/>
            <person name="Angiuoli S.V."/>
            <person name="Creasy T."/>
            <person name="Amedeo P."/>
            <person name="Haas B."/>
            <person name="El-Sayed N.M."/>
            <person name="Wortman J.R."/>
            <person name="Feldblyum T."/>
            <person name="Tallon L."/>
            <person name="Schatz M."/>
            <person name="Shumway M."/>
            <person name="Koo H."/>
            <person name="Salzberg S.L."/>
            <person name="Schobel S."/>
            <person name="Pertea M."/>
            <person name="Pop M."/>
            <person name="White O."/>
            <person name="Barton G.J."/>
            <person name="Carlow C.K."/>
            <person name="Crawford M.J."/>
            <person name="Daub J."/>
            <person name="Dimmic M.W."/>
            <person name="Estes C.F."/>
            <person name="Foster J.M."/>
            <person name="Ganatra M."/>
            <person name="Gregory W.F."/>
            <person name="Johnson N.M."/>
            <person name="Jin J."/>
            <person name="Komuniecki R."/>
            <person name="Korf I."/>
            <person name="Kumar S."/>
            <person name="Laney S."/>
            <person name="Li B.W."/>
            <person name="Li W."/>
            <person name="Lindblom T.H."/>
            <person name="Lustigman S."/>
            <person name="Ma D."/>
            <person name="Maina C.V."/>
            <person name="Martin D.M."/>
            <person name="McCarter J.P."/>
            <person name="McReynolds L."/>
            <person name="Mitreva M."/>
            <person name="Nutman T.B."/>
            <person name="Parkinson J."/>
            <person name="Peregrin-Alvarez J.M."/>
            <person name="Poole C."/>
            <person name="Ren Q."/>
            <person name="Saunders L."/>
            <person name="Sluder A.E."/>
            <person name="Smith K."/>
            <person name="Stanke M."/>
            <person name="Unnasch T.R."/>
            <person name="Ware J."/>
            <person name="Wei A.D."/>
            <person name="Weil G."/>
            <person name="Williams D.J."/>
            <person name="Zhang Y."/>
            <person name="Williams S.A."/>
            <person name="Fraser-Liggett C."/>
            <person name="Slatko B."/>
            <person name="Blaxter M.L."/>
            <person name="Scott A.L."/>
        </authorList>
    </citation>
    <scope>NUCLEOTIDE SEQUENCE</scope>
    <source>
        <strain evidence="3">FR3</strain>
    </source>
</reference>
<name>A0A0H5RZM6_BRUMA</name>
<evidence type="ECO:0000259" key="2">
    <source>
        <dbReference type="PROSITE" id="PS51857"/>
    </source>
</evidence>
<feature type="compositionally biased region" description="Basic residues" evidence="1">
    <location>
        <begin position="354"/>
        <end position="363"/>
    </location>
</feature>
<feature type="domain" description="CSD" evidence="2">
    <location>
        <begin position="73"/>
        <end position="144"/>
    </location>
</feature>
<proteinExistence type="predicted"/>
<dbReference type="CDD" id="cd04458">
    <property type="entry name" value="CSP_CDS"/>
    <property type="match status" value="2"/>
</dbReference>
<sequence length="473" mass="54635">MSNGVPVPIVCMTNEEKMDGKKENIDTNGNIQNAKNISKRQNNYVKGRSRITDEERRIMWEMEQAKKPILEKGVKGKVKWYSVRYHYGFIARDDNKGNDVFVHQTAIAKSRIIKYYLRTLGDGEEVLFDIVQGKQGPEAANVTGPNSTEVRGSKYHNFQFYTFRRRMAYNRERVAHKESEKYRRNNQGRKPNEKLETDNADIKKPNTEHRRRFRHFRGVKGKVKWYSVRYHYGFIARDDNKGNDVFVHQTAIAKSRIIKYYLRTLGDGEEVLFDIVQGKQGPEAANVTGPNSTEVRGSKYHNFQFYTFRRRMAYNRERVAHKESEKYRRNNQGRKPNEKLETDNADIKKPNTEHRRRFRHFRAQRQPTAAKKLANGGEDGGGDSKKENDQNDVGNNTCGEGRGDGRRLTRKGKSQINEALDGTTRRRSTATTDASQSEAEVMEKEMKNTSNAVVGGQFLLRVRLSFSIAAFAD</sequence>
<evidence type="ECO:0000256" key="1">
    <source>
        <dbReference type="SAM" id="MobiDB-lite"/>
    </source>
</evidence>
<dbReference type="PROSITE" id="PS51857">
    <property type="entry name" value="CSD_2"/>
    <property type="match status" value="2"/>
</dbReference>
<organism evidence="3">
    <name type="scientific">Brugia malayi</name>
    <name type="common">Filarial nematode worm</name>
    <dbReference type="NCBI Taxonomy" id="6279"/>
    <lineage>
        <taxon>Eukaryota</taxon>
        <taxon>Metazoa</taxon>
        <taxon>Ecdysozoa</taxon>
        <taxon>Nematoda</taxon>
        <taxon>Chromadorea</taxon>
        <taxon>Rhabditida</taxon>
        <taxon>Spirurina</taxon>
        <taxon>Spiruromorpha</taxon>
        <taxon>Filarioidea</taxon>
        <taxon>Onchocercidae</taxon>
        <taxon>Brugia</taxon>
    </lineage>
</organism>
<feature type="compositionally biased region" description="Basic and acidic residues" evidence="1">
    <location>
        <begin position="174"/>
        <end position="183"/>
    </location>
</feature>
<dbReference type="PRINTS" id="PR00050">
    <property type="entry name" value="COLDSHOCK"/>
</dbReference>
<feature type="compositionally biased region" description="Basic and acidic residues" evidence="1">
    <location>
        <begin position="335"/>
        <end position="353"/>
    </location>
</feature>
<protein>
    <submittedName>
        <fullName evidence="3">Bm4155</fullName>
    </submittedName>
</protein>
<evidence type="ECO:0000313" key="3">
    <source>
        <dbReference type="EMBL" id="CRZ21950.1"/>
    </source>
</evidence>
<dbReference type="SUPFAM" id="SSF50249">
    <property type="entry name" value="Nucleic acid-binding proteins"/>
    <property type="match status" value="2"/>
</dbReference>
<dbReference type="AlphaFoldDB" id="A0A0H5RZM6"/>
<evidence type="ECO:0000313" key="4">
    <source>
        <dbReference type="WormBase" id="Bm4155"/>
    </source>
</evidence>
<dbReference type="InterPro" id="IPR011129">
    <property type="entry name" value="CSD"/>
</dbReference>
<feature type="domain" description="CSD" evidence="2">
    <location>
        <begin position="218"/>
        <end position="289"/>
    </location>
</feature>
<dbReference type="WormBase" id="Bm4155">
    <property type="protein sequence ID" value="BM41672"/>
    <property type="gene ID" value="WBGene00224416"/>
</dbReference>
<feature type="region of interest" description="Disordered" evidence="1">
    <location>
        <begin position="319"/>
        <end position="439"/>
    </location>
</feature>
<dbReference type="InterPro" id="IPR002059">
    <property type="entry name" value="CSP_DNA-bd"/>
</dbReference>
<accession>A0A0H5RZM6</accession>
<feature type="compositionally biased region" description="Basic and acidic residues" evidence="1">
    <location>
        <begin position="190"/>
        <end position="199"/>
    </location>
</feature>
<dbReference type="EMBL" id="LN855224">
    <property type="protein sequence ID" value="CRZ21950.1"/>
    <property type="molecule type" value="Genomic_DNA"/>
</dbReference>
<dbReference type="InterPro" id="IPR050181">
    <property type="entry name" value="Cold_shock_domain"/>
</dbReference>